<evidence type="ECO:0000313" key="2">
    <source>
        <dbReference type="EMBL" id="KAH1179338.1"/>
    </source>
</evidence>
<name>A0A9D4B2Q0_9SAUR</name>
<sequence>MSWPLAGYLIPLILRCGLQGNFTSDGNILLSNESKKTNPPQSSAHRKHFPKVHFRKLMEQTEMELDVKVKCYRLLASLIAVPPSTAGHGRPFSSVGISRSTLEIPYVPRTGGVIWL</sequence>
<dbReference type="AlphaFoldDB" id="A0A9D4B2Q0"/>
<feature type="chain" id="PRO_5038404523" evidence="1">
    <location>
        <begin position="21"/>
        <end position="116"/>
    </location>
</feature>
<keyword evidence="3" id="KW-1185">Reference proteome</keyword>
<evidence type="ECO:0000256" key="1">
    <source>
        <dbReference type="SAM" id="SignalP"/>
    </source>
</evidence>
<evidence type="ECO:0000313" key="3">
    <source>
        <dbReference type="Proteomes" id="UP000827986"/>
    </source>
</evidence>
<feature type="signal peptide" evidence="1">
    <location>
        <begin position="1"/>
        <end position="20"/>
    </location>
</feature>
<accession>A0A9D4B2Q0</accession>
<gene>
    <name evidence="2" type="ORF">KIL84_021921</name>
</gene>
<reference evidence="2" key="1">
    <citation type="submission" date="2021-09" db="EMBL/GenBank/DDBJ databases">
        <title>The genome of Mauremys mutica provides insights into the evolution of semi-aquatic lifestyle.</title>
        <authorList>
            <person name="Gong S."/>
            <person name="Gao Y."/>
        </authorList>
    </citation>
    <scope>NUCLEOTIDE SEQUENCE</scope>
    <source>
        <strain evidence="2">MM-2020</strain>
        <tissue evidence="2">Muscle</tissue>
    </source>
</reference>
<comment type="caution">
    <text evidence="2">The sequence shown here is derived from an EMBL/GenBank/DDBJ whole genome shotgun (WGS) entry which is preliminary data.</text>
</comment>
<proteinExistence type="predicted"/>
<organism evidence="2 3">
    <name type="scientific">Mauremys mutica</name>
    <name type="common">yellowpond turtle</name>
    <dbReference type="NCBI Taxonomy" id="74926"/>
    <lineage>
        <taxon>Eukaryota</taxon>
        <taxon>Metazoa</taxon>
        <taxon>Chordata</taxon>
        <taxon>Craniata</taxon>
        <taxon>Vertebrata</taxon>
        <taxon>Euteleostomi</taxon>
        <taxon>Archelosauria</taxon>
        <taxon>Testudinata</taxon>
        <taxon>Testudines</taxon>
        <taxon>Cryptodira</taxon>
        <taxon>Durocryptodira</taxon>
        <taxon>Testudinoidea</taxon>
        <taxon>Geoemydidae</taxon>
        <taxon>Geoemydinae</taxon>
        <taxon>Mauremys</taxon>
    </lineage>
</organism>
<keyword evidence="1" id="KW-0732">Signal</keyword>
<protein>
    <submittedName>
        <fullName evidence="2">Uncharacterized protein</fullName>
    </submittedName>
</protein>
<dbReference type="EMBL" id="JAHDVG010000472">
    <property type="protein sequence ID" value="KAH1179338.1"/>
    <property type="molecule type" value="Genomic_DNA"/>
</dbReference>
<dbReference type="Proteomes" id="UP000827986">
    <property type="component" value="Unassembled WGS sequence"/>
</dbReference>